<comment type="caution">
    <text evidence="3">Lacks conserved residue(s) required for the propagation of feature annotation.</text>
</comment>
<dbReference type="CDD" id="cd00041">
    <property type="entry name" value="CUB"/>
    <property type="match status" value="1"/>
</dbReference>
<dbReference type="OrthoDB" id="6431754at2759"/>
<dbReference type="InterPro" id="IPR043159">
    <property type="entry name" value="Lectin_gal-bd_sf"/>
</dbReference>
<dbReference type="Pfam" id="PF00431">
    <property type="entry name" value="CUB"/>
    <property type="match status" value="1"/>
</dbReference>
<evidence type="ECO:0000256" key="4">
    <source>
        <dbReference type="SAM" id="MobiDB-lite"/>
    </source>
</evidence>
<dbReference type="PANTHER" id="PTHR24251">
    <property type="entry name" value="OVOCHYMASE-RELATED"/>
    <property type="match status" value="1"/>
</dbReference>
<dbReference type="Gene3D" id="2.60.120.740">
    <property type="match status" value="1"/>
</dbReference>
<evidence type="ECO:0000256" key="3">
    <source>
        <dbReference type="PROSITE-ProRule" id="PRU00059"/>
    </source>
</evidence>
<dbReference type="Gene3D" id="2.60.120.290">
    <property type="entry name" value="Spermadhesin, CUB domain"/>
    <property type="match status" value="1"/>
</dbReference>
<evidence type="ECO:0000313" key="7">
    <source>
        <dbReference type="EMBL" id="KOC65168.1"/>
    </source>
</evidence>
<evidence type="ECO:0000259" key="6">
    <source>
        <dbReference type="PROSITE" id="PS01180"/>
    </source>
</evidence>
<dbReference type="Proteomes" id="UP000053825">
    <property type="component" value="Unassembled WGS sequence"/>
</dbReference>
<evidence type="ECO:0000256" key="1">
    <source>
        <dbReference type="ARBA" id="ARBA00022737"/>
    </source>
</evidence>
<dbReference type="InterPro" id="IPR000859">
    <property type="entry name" value="CUB_dom"/>
</dbReference>
<keyword evidence="8" id="KW-1185">Reference proteome</keyword>
<reference evidence="7 8" key="1">
    <citation type="submission" date="2015-07" db="EMBL/GenBank/DDBJ databases">
        <title>The genome of Habropoda laboriosa.</title>
        <authorList>
            <person name="Pan H."/>
            <person name="Kapheim K."/>
        </authorList>
    </citation>
    <scope>NUCLEOTIDE SEQUENCE [LARGE SCALE GENOMIC DNA]</scope>
    <source>
        <strain evidence="7">0110345459</strain>
    </source>
</reference>
<feature type="region of interest" description="Disordered" evidence="4">
    <location>
        <begin position="145"/>
        <end position="169"/>
    </location>
</feature>
<gene>
    <name evidence="7" type="ORF">WH47_01318</name>
</gene>
<keyword evidence="5" id="KW-0812">Transmembrane</keyword>
<dbReference type="STRING" id="597456.A0A0L7R2W2"/>
<evidence type="ECO:0000256" key="5">
    <source>
        <dbReference type="SAM" id="Phobius"/>
    </source>
</evidence>
<feature type="transmembrane region" description="Helical" evidence="5">
    <location>
        <begin position="634"/>
        <end position="656"/>
    </location>
</feature>
<name>A0A0L7R2W2_9HYME</name>
<keyword evidence="1" id="KW-0677">Repeat</keyword>
<keyword evidence="2" id="KW-1015">Disulfide bond</keyword>
<protein>
    <submittedName>
        <fullName evidence="7">Cubilin</fullName>
    </submittedName>
</protein>
<evidence type="ECO:0000256" key="2">
    <source>
        <dbReference type="ARBA" id="ARBA00023157"/>
    </source>
</evidence>
<dbReference type="AlphaFoldDB" id="A0A0L7R2W2"/>
<accession>A0A0L7R2W2</accession>
<feature type="region of interest" description="Disordered" evidence="4">
    <location>
        <begin position="34"/>
        <end position="75"/>
    </location>
</feature>
<keyword evidence="5" id="KW-1133">Transmembrane helix</keyword>
<dbReference type="SMART" id="SM00042">
    <property type="entry name" value="CUB"/>
    <property type="match status" value="1"/>
</dbReference>
<feature type="compositionally biased region" description="Basic and acidic residues" evidence="4">
    <location>
        <begin position="34"/>
        <end position="45"/>
    </location>
</feature>
<feature type="compositionally biased region" description="Basic and acidic residues" evidence="4">
    <location>
        <begin position="145"/>
        <end position="157"/>
    </location>
</feature>
<sequence length="661" mass="73285">MKDDKEIPGQFILCELPFETNRDERACRVAVRKEQLSKSRADLPRKKAGRRLRGSFVGKEGKPRAPSNSPREAEKKNTHVLLWGGPLGPGISNHSNVRVETLKLIRLAPFPNQGQLNTSKLDDDEVQSLLCSPRYLPLFRDAKRAERSGKGLTEGEQKTGGQSGVQGSEWRLEGGKRGAAFLANAYQNQKQEAEGNWPTLSVHLTPPSSRGGSTTLTSLLLLLMAIARVSLTRNILERTESPFLKILRGVKLPGGYMEVIQEDYCSHGVVRLTCRSLKAFIFVLEAQYLSNTTSMCGYQSQKFMEKKMYKSRGSILTLKRKELKGNYIDDPDEQRFGAVDVRQSLNKRCSGQKHCRYNFTTDHPGAIYWNPATLRLKYSCIPESAVRKYCNEELKVVPGEGGFINSPGYPLYYLGENTCGWTFRSAPGHRILLTFHDLDIRGPEPDGSCVDIVRVRENGRTLLEYCGTAAGIKVVSNSNVITLNLVASKRLYTARGFFLQYQGHYVNVSVLGCPDVSAPNGSYILNGTSLTSRTFLCKLGTVFPDSKEKTRILECKNGKWNESVISIPSCTATSAVILKTEHDHHRLSSLSGDNVLGSGVRIGRGEDAVAVGNGNVMDSAQSAMMKQTDYVVDIVLPAVLIALLFVGNAIIVYIIFQYRKR</sequence>
<keyword evidence="5" id="KW-0472">Membrane</keyword>
<dbReference type="SUPFAM" id="SSF49854">
    <property type="entry name" value="Spermadhesin, CUB domain"/>
    <property type="match status" value="1"/>
</dbReference>
<dbReference type="EMBL" id="KQ414664">
    <property type="protein sequence ID" value="KOC65168.1"/>
    <property type="molecule type" value="Genomic_DNA"/>
</dbReference>
<dbReference type="PROSITE" id="PS01180">
    <property type="entry name" value="CUB"/>
    <property type="match status" value="1"/>
</dbReference>
<evidence type="ECO:0000313" key="8">
    <source>
        <dbReference type="Proteomes" id="UP000053825"/>
    </source>
</evidence>
<feature type="domain" description="CUB" evidence="6">
    <location>
        <begin position="390"/>
        <end position="504"/>
    </location>
</feature>
<organism evidence="7 8">
    <name type="scientific">Habropoda laboriosa</name>
    <dbReference type="NCBI Taxonomy" id="597456"/>
    <lineage>
        <taxon>Eukaryota</taxon>
        <taxon>Metazoa</taxon>
        <taxon>Ecdysozoa</taxon>
        <taxon>Arthropoda</taxon>
        <taxon>Hexapoda</taxon>
        <taxon>Insecta</taxon>
        <taxon>Pterygota</taxon>
        <taxon>Neoptera</taxon>
        <taxon>Endopterygota</taxon>
        <taxon>Hymenoptera</taxon>
        <taxon>Apocrita</taxon>
        <taxon>Aculeata</taxon>
        <taxon>Apoidea</taxon>
        <taxon>Anthophila</taxon>
        <taxon>Apidae</taxon>
        <taxon>Habropoda</taxon>
    </lineage>
</organism>
<proteinExistence type="predicted"/>
<dbReference type="InterPro" id="IPR035914">
    <property type="entry name" value="Sperma_CUB_dom_sf"/>
</dbReference>